<feature type="compositionally biased region" description="Basic residues" evidence="1">
    <location>
        <begin position="1"/>
        <end position="10"/>
    </location>
</feature>
<feature type="region of interest" description="Disordered" evidence="1">
    <location>
        <begin position="1"/>
        <end position="37"/>
    </location>
</feature>
<sequence length="168" mass="18007">MPTIRRRRCGRHEQSPRGPSHGGPAGPSEQPTLKGSHPAALANISSCTEDVSPRVPLWIGFVASMSLLAFFLVVAWPLLDWSLDRPESSRAAVVVYAVVERRRPVRRLQCAGDLGDVDHRRQGALGLGLASDTSCLGAARASSSEEDTAVQNEQPSPVQGPPLLEKVV</sequence>
<name>A0A7S4J6D9_9STRA</name>
<dbReference type="AlphaFoldDB" id="A0A7S4J6D9"/>
<feature type="transmembrane region" description="Helical" evidence="2">
    <location>
        <begin position="58"/>
        <end position="79"/>
    </location>
</feature>
<keyword evidence="2" id="KW-0812">Transmembrane</keyword>
<evidence type="ECO:0000313" key="3">
    <source>
        <dbReference type="EMBL" id="CAE2253542.1"/>
    </source>
</evidence>
<reference evidence="3" key="1">
    <citation type="submission" date="2021-01" db="EMBL/GenBank/DDBJ databases">
        <authorList>
            <person name="Corre E."/>
            <person name="Pelletier E."/>
            <person name="Niang G."/>
            <person name="Scheremetjew M."/>
            <person name="Finn R."/>
            <person name="Kale V."/>
            <person name="Holt S."/>
            <person name="Cochrane G."/>
            <person name="Meng A."/>
            <person name="Brown T."/>
            <person name="Cohen L."/>
        </authorList>
    </citation>
    <scope>NUCLEOTIDE SEQUENCE</scope>
    <source>
        <strain evidence="3">Isolate 1302-5</strain>
    </source>
</reference>
<keyword evidence="2" id="KW-0472">Membrane</keyword>
<proteinExistence type="predicted"/>
<protein>
    <submittedName>
        <fullName evidence="3">Uncharacterized protein</fullName>
    </submittedName>
</protein>
<evidence type="ECO:0000256" key="2">
    <source>
        <dbReference type="SAM" id="Phobius"/>
    </source>
</evidence>
<evidence type="ECO:0000256" key="1">
    <source>
        <dbReference type="SAM" id="MobiDB-lite"/>
    </source>
</evidence>
<feature type="region of interest" description="Disordered" evidence="1">
    <location>
        <begin position="138"/>
        <end position="168"/>
    </location>
</feature>
<gene>
    <name evidence="3" type="ORF">OAUR00152_LOCUS22633</name>
</gene>
<keyword evidence="2" id="KW-1133">Transmembrane helix</keyword>
<dbReference type="EMBL" id="HBKQ01033106">
    <property type="protein sequence ID" value="CAE2253542.1"/>
    <property type="molecule type" value="Transcribed_RNA"/>
</dbReference>
<organism evidence="3">
    <name type="scientific">Odontella aurita</name>
    <dbReference type="NCBI Taxonomy" id="265563"/>
    <lineage>
        <taxon>Eukaryota</taxon>
        <taxon>Sar</taxon>
        <taxon>Stramenopiles</taxon>
        <taxon>Ochrophyta</taxon>
        <taxon>Bacillariophyta</taxon>
        <taxon>Mediophyceae</taxon>
        <taxon>Biddulphiophycidae</taxon>
        <taxon>Eupodiscales</taxon>
        <taxon>Odontellaceae</taxon>
        <taxon>Odontella</taxon>
    </lineage>
</organism>
<accession>A0A7S4J6D9</accession>